<organism evidence="2 3">
    <name type="scientific">Tepidicaulis marinus</name>
    <dbReference type="NCBI Taxonomy" id="1333998"/>
    <lineage>
        <taxon>Bacteria</taxon>
        <taxon>Pseudomonadati</taxon>
        <taxon>Pseudomonadota</taxon>
        <taxon>Alphaproteobacteria</taxon>
        <taxon>Hyphomicrobiales</taxon>
        <taxon>Parvibaculaceae</taxon>
        <taxon>Tepidicaulis</taxon>
    </lineage>
</organism>
<dbReference type="InterPro" id="IPR005625">
    <property type="entry name" value="PepSY-ass_TM"/>
</dbReference>
<keyword evidence="1" id="KW-0472">Membrane</keyword>
<protein>
    <submittedName>
        <fullName evidence="2">PepSY-associated TM helix</fullName>
    </submittedName>
</protein>
<dbReference type="Pfam" id="PF03929">
    <property type="entry name" value="PepSY_TM"/>
    <property type="match status" value="1"/>
</dbReference>
<dbReference type="RefSeq" id="WP_045442145.1">
    <property type="nucleotide sequence ID" value="NZ_BBIO01000001.1"/>
</dbReference>
<dbReference type="STRING" id="1333998.M2A_0397"/>
<feature type="transmembrane region" description="Helical" evidence="1">
    <location>
        <begin position="12"/>
        <end position="32"/>
    </location>
</feature>
<evidence type="ECO:0000313" key="3">
    <source>
        <dbReference type="Proteomes" id="UP000028702"/>
    </source>
</evidence>
<comment type="caution">
    <text evidence="2">The sequence shown here is derived from an EMBL/GenBank/DDBJ whole genome shotgun (WGS) entry which is preliminary data.</text>
</comment>
<name>A0A081B780_9HYPH</name>
<reference evidence="2 3" key="1">
    <citation type="submission" date="2014-07" db="EMBL/GenBank/DDBJ databases">
        <title>Tepidicaulis marinum gen. nov., sp. nov., a novel marine bacterium denitrifying nitrate to nitrous oxide strictly under microaerobic conditions.</title>
        <authorList>
            <person name="Takeuchi M."/>
            <person name="Yamagishi T."/>
            <person name="Kamagata Y."/>
            <person name="Oshima K."/>
            <person name="Hattori M."/>
            <person name="Katayama T."/>
            <person name="Hanada S."/>
            <person name="Tamaki H."/>
            <person name="Marumo K."/>
            <person name="Maeda H."/>
            <person name="Nedachi M."/>
            <person name="Iwasaki W."/>
            <person name="Suwa Y."/>
            <person name="Sakata S."/>
        </authorList>
    </citation>
    <scope>NUCLEOTIDE SEQUENCE [LARGE SCALE GENOMIC DNA]</scope>
    <source>
        <strain evidence="2 3">MA2</strain>
    </source>
</reference>
<proteinExistence type="predicted"/>
<gene>
    <name evidence="2" type="ORF">M2A_0397</name>
</gene>
<sequence length="357" mass="38931">MRAFLAKLHHWTGITAGLVLFVLALSGSILVFDDEIDGALNPHLFAVEEGAPSDLDAGLAVLRESLPDFQLAFIRLPRTPEHPVEFWSSDEPHLIAYVDAGAGKLLGMRGEKDGLVGFLKDLHIHLLMGESGHTANGIVGILVLFLLISGAVLAWRKGRFARLFKPRLRGVPLAASAFDLHRFTGTVGWALLFISALTGVMLVFYRVTAYALLLTLGGTPPSQPPAIERVEGAPSLSLEEIKDIAAREMPEAVPTWIRLPADEKSPVVVRYRHEEDPHPNGTTYGAFHPQTGKLVSSYAWEGKGTGMWLSDLKYPIHIGDFWGPAGAAIVLATGLVPIVLMGSGAYLFFRRRGFFRK</sequence>
<dbReference type="eggNOG" id="COG3182">
    <property type="taxonomic scope" value="Bacteria"/>
</dbReference>
<keyword evidence="1" id="KW-0812">Transmembrane</keyword>
<keyword evidence="3" id="KW-1185">Reference proteome</keyword>
<feature type="transmembrane region" description="Helical" evidence="1">
    <location>
        <begin position="135"/>
        <end position="155"/>
    </location>
</feature>
<dbReference type="PANTHER" id="PTHR34219">
    <property type="entry name" value="IRON-REGULATED INNER MEMBRANE PROTEIN-RELATED"/>
    <property type="match status" value="1"/>
</dbReference>
<dbReference type="Proteomes" id="UP000028702">
    <property type="component" value="Unassembled WGS sequence"/>
</dbReference>
<accession>A0A081B780</accession>
<feature type="transmembrane region" description="Helical" evidence="1">
    <location>
        <begin position="189"/>
        <end position="213"/>
    </location>
</feature>
<evidence type="ECO:0000313" key="2">
    <source>
        <dbReference type="EMBL" id="GAK43898.1"/>
    </source>
</evidence>
<dbReference type="EMBL" id="BBIO01000001">
    <property type="protein sequence ID" value="GAK43898.1"/>
    <property type="molecule type" value="Genomic_DNA"/>
</dbReference>
<keyword evidence="1" id="KW-1133">Transmembrane helix</keyword>
<feature type="transmembrane region" description="Helical" evidence="1">
    <location>
        <begin position="321"/>
        <end position="349"/>
    </location>
</feature>
<dbReference type="AlphaFoldDB" id="A0A081B780"/>
<evidence type="ECO:0000256" key="1">
    <source>
        <dbReference type="SAM" id="Phobius"/>
    </source>
</evidence>